<evidence type="ECO:0000256" key="1">
    <source>
        <dbReference type="ARBA" id="ARBA00008591"/>
    </source>
</evidence>
<dbReference type="InterPro" id="IPR038078">
    <property type="entry name" value="PhoU-like_sf"/>
</dbReference>
<sequence length="216" mass="24158">MNDHASAEPSIFRKLFNRVFPKMGDFFGALSNQCNHVAQTTGLLVEFMETGDQAIGERIRADEHEADTIKASNLHELNEAFSTPIDREDLHRAIMHLDEITNYCKTTVNEMNVLGIGTDKHCLEMAMHIKMGTDALALGFGRLATDPKSAAADADAARKCERKCEKAYRRALAELFQGDDYINMFKRREIYRHMSNAADRVAAAGNTLHDIVVKIA</sequence>
<dbReference type="InterPro" id="IPR052912">
    <property type="entry name" value="UPF0111_domain"/>
</dbReference>
<comment type="caution">
    <text evidence="2">The sequence shown here is derived from an EMBL/GenBank/DDBJ whole genome shotgun (WGS) entry which is preliminary data.</text>
</comment>
<dbReference type="InterPro" id="IPR018445">
    <property type="entry name" value="Put_Phosphate_transp_reg"/>
</dbReference>
<gene>
    <name evidence="2" type="ORF">IPN75_00985</name>
</gene>
<proteinExistence type="inferred from homology"/>
<dbReference type="Gene3D" id="1.20.58.220">
    <property type="entry name" value="Phosphate transport system protein phou homolog 2, domain 2"/>
    <property type="match status" value="1"/>
</dbReference>
<accession>A0A9D7QJ40</accession>
<evidence type="ECO:0000313" key="3">
    <source>
        <dbReference type="Proteomes" id="UP000808146"/>
    </source>
</evidence>
<evidence type="ECO:0000313" key="2">
    <source>
        <dbReference type="EMBL" id="MBK8889037.1"/>
    </source>
</evidence>
<name>A0A9D7QJ40_9RHOO</name>
<dbReference type="PANTHER" id="PTHR37298">
    <property type="entry name" value="UPF0111 PROTEIN YKAA"/>
    <property type="match status" value="1"/>
</dbReference>
<protein>
    <submittedName>
        <fullName evidence="2">DUF47 family protein</fullName>
    </submittedName>
</protein>
<dbReference type="Proteomes" id="UP000808146">
    <property type="component" value="Unassembled WGS sequence"/>
</dbReference>
<dbReference type="EMBL" id="JADKBR010000001">
    <property type="protein sequence ID" value="MBK8889037.1"/>
    <property type="molecule type" value="Genomic_DNA"/>
</dbReference>
<dbReference type="PANTHER" id="PTHR37298:SF1">
    <property type="entry name" value="UPF0111 PROTEIN YKAA"/>
    <property type="match status" value="1"/>
</dbReference>
<dbReference type="Pfam" id="PF01865">
    <property type="entry name" value="PhoU_div"/>
    <property type="match status" value="1"/>
</dbReference>
<organism evidence="2 3">
    <name type="scientific">Candidatus Dechloromonas phosphorivorans</name>
    <dbReference type="NCBI Taxonomy" id="2899244"/>
    <lineage>
        <taxon>Bacteria</taxon>
        <taxon>Pseudomonadati</taxon>
        <taxon>Pseudomonadota</taxon>
        <taxon>Betaproteobacteria</taxon>
        <taxon>Rhodocyclales</taxon>
        <taxon>Azonexaceae</taxon>
        <taxon>Dechloromonas</taxon>
    </lineage>
</organism>
<dbReference type="AlphaFoldDB" id="A0A9D7QJ40"/>
<comment type="similarity">
    <text evidence="1">Belongs to the UPF0111 family.</text>
</comment>
<reference evidence="2" key="1">
    <citation type="submission" date="2020-10" db="EMBL/GenBank/DDBJ databases">
        <title>Connecting structure to function with the recovery of over 1000 high-quality activated sludge metagenome-assembled genomes encoding full-length rRNA genes using long-read sequencing.</title>
        <authorList>
            <person name="Singleton C.M."/>
            <person name="Petriglieri F."/>
            <person name="Kristensen J.M."/>
            <person name="Kirkegaard R.H."/>
            <person name="Michaelsen T.Y."/>
            <person name="Andersen M.H."/>
            <person name="Karst S.M."/>
            <person name="Dueholm M.S."/>
            <person name="Nielsen P.H."/>
            <person name="Albertsen M."/>
        </authorList>
    </citation>
    <scope>NUCLEOTIDE SEQUENCE</scope>
    <source>
        <strain evidence="2">OdNE_18-Q3-R46-58_BAT3C.305</strain>
    </source>
</reference>